<dbReference type="OrthoDB" id="1341756at2"/>
<sequence length="200" mass="23801">MKRIVIGFMICLLFGNCNKKDKRNISKRNSYIISYEDKKLRKNTDSIERNSNLKIFLPKGFYRENQLIIDKNGNLFFYQKEHIRISCNYGSENDTLPHFLDLHPKDIVKIPESSLNDFLSENILSKEKDRQVLIIASQKDTIKNIAFLDFLNDNKIPTYIIRRTTQEEDTVLEYKKNNKYYNSENIRWDKTRIKLPSIKP</sequence>
<accession>A0A4Y4AS08</accession>
<gene>
    <name evidence="1" type="ORF">FFL01_05770</name>
</gene>
<proteinExistence type="predicted"/>
<comment type="caution">
    <text evidence="1">The sequence shown here is derived from an EMBL/GenBank/DDBJ whole genome shotgun (WGS) entry which is preliminary data.</text>
</comment>
<keyword evidence="2" id="KW-1185">Reference proteome</keyword>
<dbReference type="EMBL" id="BJNP01000004">
    <property type="protein sequence ID" value="GEC71038.1"/>
    <property type="molecule type" value="Genomic_DNA"/>
</dbReference>
<evidence type="ECO:0000313" key="1">
    <source>
        <dbReference type="EMBL" id="GEC71038.1"/>
    </source>
</evidence>
<protein>
    <submittedName>
        <fullName evidence="1">Uncharacterized protein</fullName>
    </submittedName>
</protein>
<reference evidence="1 2" key="1">
    <citation type="submission" date="2019-06" db="EMBL/GenBank/DDBJ databases">
        <title>Whole genome shotgun sequence of Flavobacterium flevense NBRC 14960.</title>
        <authorList>
            <person name="Hosoyama A."/>
            <person name="Uohara A."/>
            <person name="Ohji S."/>
            <person name="Ichikawa N."/>
        </authorList>
    </citation>
    <scope>NUCLEOTIDE SEQUENCE [LARGE SCALE GENOMIC DNA]</scope>
    <source>
        <strain evidence="1 2">NBRC 14960</strain>
    </source>
</reference>
<dbReference type="Proteomes" id="UP000316775">
    <property type="component" value="Unassembled WGS sequence"/>
</dbReference>
<dbReference type="AlphaFoldDB" id="A0A4Y4AS08"/>
<name>A0A4Y4AS08_9FLAO</name>
<dbReference type="RefSeq" id="WP_073244215.1">
    <property type="nucleotide sequence ID" value="NZ_BJNP01000004.1"/>
</dbReference>
<organism evidence="1 2">
    <name type="scientific">Flavobacterium flevense</name>
    <dbReference type="NCBI Taxonomy" id="983"/>
    <lineage>
        <taxon>Bacteria</taxon>
        <taxon>Pseudomonadati</taxon>
        <taxon>Bacteroidota</taxon>
        <taxon>Flavobacteriia</taxon>
        <taxon>Flavobacteriales</taxon>
        <taxon>Flavobacteriaceae</taxon>
        <taxon>Flavobacterium</taxon>
    </lineage>
</organism>
<dbReference type="STRING" id="983.SAMN05443543_104225"/>
<evidence type="ECO:0000313" key="2">
    <source>
        <dbReference type="Proteomes" id="UP000316775"/>
    </source>
</evidence>